<dbReference type="SUPFAM" id="SSF88946">
    <property type="entry name" value="Sigma2 domain of RNA polymerase sigma factors"/>
    <property type="match status" value="1"/>
</dbReference>
<gene>
    <name evidence="2" type="ORF">E5Z02_04715</name>
</gene>
<evidence type="ECO:0000313" key="2">
    <source>
        <dbReference type="EMBL" id="TGZ11431.1"/>
    </source>
</evidence>
<proteinExistence type="predicted"/>
<dbReference type="Proteomes" id="UP000306274">
    <property type="component" value="Unassembled WGS sequence"/>
</dbReference>
<accession>A0ABY2PKS7</accession>
<dbReference type="Gene3D" id="1.10.1740.10">
    <property type="match status" value="1"/>
</dbReference>
<dbReference type="InterPro" id="IPR013325">
    <property type="entry name" value="RNA_pol_sigma_r2"/>
</dbReference>
<organism evidence="2 3">
    <name type="scientific">Streptomyces rhizosphaericola</name>
    <dbReference type="NCBI Taxonomy" id="2564098"/>
    <lineage>
        <taxon>Bacteria</taxon>
        <taxon>Bacillati</taxon>
        <taxon>Actinomycetota</taxon>
        <taxon>Actinomycetes</taxon>
        <taxon>Kitasatosporales</taxon>
        <taxon>Streptomycetaceae</taxon>
        <taxon>Streptomyces</taxon>
    </lineage>
</organism>
<reference evidence="2 3" key="1">
    <citation type="submission" date="2019-04" db="EMBL/GenBank/DDBJ databases">
        <title>Streptomyces rhizosphaericola sp. nov., an actinobacterium isolated from the wheat rhizosphere.</title>
        <authorList>
            <person name="Vargas Hoyos H.A."/>
            <person name="Santos S.N."/>
            <person name="Genuario D.B."/>
            <person name="Melo I.S."/>
            <person name="Da Silva L.J."/>
            <person name="Da Silva F.S.P."/>
            <person name="Zucchi T.D."/>
        </authorList>
    </citation>
    <scope>NUCLEOTIDE SEQUENCE [LARGE SCALE GENOMIC DNA]</scope>
    <source>
        <strain evidence="2 3">1AS2c</strain>
    </source>
</reference>
<keyword evidence="3" id="KW-1185">Reference proteome</keyword>
<sequence length="221" mass="23692">MEPSARTPSTLGAPVTDTTPQQNAFSSHCATIVRILRQQGDRGALSPAEELDLETAVSHVTSSLPRMISARVREAGLEPQDVAQQALERFIPAASTGRVDPEGAPAGYLMTIAMNVVRDALRRGPDPIPLDSRAPAFDAEVNPVTKLLDELASADSVRSALTLAHAQGDQMVLDVIAAWLDLAHRNGMEPTSRAVAQEVGISKTTVANALLRFRRYLGEQH</sequence>
<feature type="region of interest" description="Disordered" evidence="1">
    <location>
        <begin position="1"/>
        <end position="23"/>
    </location>
</feature>
<dbReference type="EMBL" id="SRZK01000026">
    <property type="protein sequence ID" value="TGZ11431.1"/>
    <property type="molecule type" value="Genomic_DNA"/>
</dbReference>
<evidence type="ECO:0000256" key="1">
    <source>
        <dbReference type="SAM" id="MobiDB-lite"/>
    </source>
</evidence>
<comment type="caution">
    <text evidence="2">The sequence shown here is derived from an EMBL/GenBank/DDBJ whole genome shotgun (WGS) entry which is preliminary data.</text>
</comment>
<protein>
    <submittedName>
        <fullName evidence="2">Sigma-70 family RNA polymerase sigma factor</fullName>
    </submittedName>
</protein>
<name>A0ABY2PKS7_9ACTN</name>
<evidence type="ECO:0000313" key="3">
    <source>
        <dbReference type="Proteomes" id="UP000306274"/>
    </source>
</evidence>